<feature type="compositionally biased region" description="Basic and acidic residues" evidence="8">
    <location>
        <begin position="329"/>
        <end position="342"/>
    </location>
</feature>
<feature type="domain" description="RNA polymerase Rpb7-like N-terminal" evidence="9">
    <location>
        <begin position="64"/>
        <end position="112"/>
    </location>
</feature>
<dbReference type="Proteomes" id="UP000697127">
    <property type="component" value="Unassembled WGS sequence"/>
</dbReference>
<evidence type="ECO:0000256" key="1">
    <source>
        <dbReference type="ARBA" id="ARBA00004604"/>
    </source>
</evidence>
<dbReference type="AlphaFoldDB" id="A0A9P6WLE9"/>
<evidence type="ECO:0000256" key="8">
    <source>
        <dbReference type="SAM" id="MobiDB-lite"/>
    </source>
</evidence>
<evidence type="ECO:0000256" key="6">
    <source>
        <dbReference type="ARBA" id="ARBA00023242"/>
    </source>
</evidence>
<evidence type="ECO:0000259" key="10">
    <source>
        <dbReference type="Pfam" id="PF17875"/>
    </source>
</evidence>
<gene>
    <name evidence="11" type="ORF">C6P40_005241</name>
</gene>
<feature type="domain" description="RPA43 OB" evidence="10">
    <location>
        <begin position="149"/>
        <end position="249"/>
    </location>
</feature>
<comment type="subcellular location">
    <subcellularLocation>
        <location evidence="1">Nucleus</location>
        <location evidence="1">Nucleolus</location>
    </subcellularLocation>
</comment>
<evidence type="ECO:0000256" key="3">
    <source>
        <dbReference type="ARBA" id="ARBA00022478"/>
    </source>
</evidence>
<dbReference type="InterPro" id="IPR045113">
    <property type="entry name" value="Rpb7-like"/>
</dbReference>
<evidence type="ECO:0000313" key="11">
    <source>
        <dbReference type="EMBL" id="KAG0689304.1"/>
    </source>
</evidence>
<dbReference type="InterPro" id="IPR005576">
    <property type="entry name" value="Rpb7-like_N"/>
</dbReference>
<feature type="compositionally biased region" description="Basic and acidic residues" evidence="8">
    <location>
        <begin position="298"/>
        <end position="312"/>
    </location>
</feature>
<evidence type="ECO:0000256" key="4">
    <source>
        <dbReference type="ARBA" id="ARBA00022553"/>
    </source>
</evidence>
<protein>
    <recommendedName>
        <fullName evidence="7">DNA-directed RNA polymerase subunit</fullName>
    </recommendedName>
</protein>
<keyword evidence="4" id="KW-0597">Phosphoprotein</keyword>
<dbReference type="GO" id="GO:0006362">
    <property type="term" value="P:transcription elongation by RNA polymerase I"/>
    <property type="evidence" value="ECO:0007669"/>
    <property type="project" value="UniProtKB-ARBA"/>
</dbReference>
<name>A0A9P6WLE9_9ASCO</name>
<evidence type="ECO:0000313" key="12">
    <source>
        <dbReference type="Proteomes" id="UP000697127"/>
    </source>
</evidence>
<dbReference type="Gene3D" id="2.40.50.1060">
    <property type="match status" value="1"/>
</dbReference>
<dbReference type="CDD" id="cd04328">
    <property type="entry name" value="RNAP_I_Rpa43_N"/>
    <property type="match status" value="1"/>
</dbReference>
<dbReference type="InterPro" id="IPR041178">
    <property type="entry name" value="RPA43_OB"/>
</dbReference>
<comment type="function">
    <text evidence="7">DNA-dependent RNA polymerase which catalyzes the transcription of DNA into RNA using the four ribonucleoside triphosphates as substrates.</text>
</comment>
<keyword evidence="12" id="KW-1185">Reference proteome</keyword>
<dbReference type="Pfam" id="PF17875">
    <property type="entry name" value="RPA43_OB"/>
    <property type="match status" value="1"/>
</dbReference>
<dbReference type="InterPro" id="IPR036898">
    <property type="entry name" value="RNA_pol_Rpb7-like_N_sf"/>
</dbReference>
<dbReference type="EMBL" id="PUHW01000088">
    <property type="protein sequence ID" value="KAG0689304.1"/>
    <property type="molecule type" value="Genomic_DNA"/>
</dbReference>
<proteinExistence type="inferred from homology"/>
<keyword evidence="6 7" id="KW-0539">Nucleus</keyword>
<organism evidence="11 12">
    <name type="scientific">Pichia californica</name>
    <dbReference type="NCBI Taxonomy" id="460514"/>
    <lineage>
        <taxon>Eukaryota</taxon>
        <taxon>Fungi</taxon>
        <taxon>Dikarya</taxon>
        <taxon>Ascomycota</taxon>
        <taxon>Saccharomycotina</taxon>
        <taxon>Pichiomycetes</taxon>
        <taxon>Pichiales</taxon>
        <taxon>Pichiaceae</taxon>
        <taxon>Pichia</taxon>
    </lineage>
</organism>
<evidence type="ECO:0000256" key="5">
    <source>
        <dbReference type="ARBA" id="ARBA00023163"/>
    </source>
</evidence>
<reference evidence="11" key="1">
    <citation type="submission" date="2020-11" db="EMBL/GenBank/DDBJ databases">
        <title>Kefir isolates.</title>
        <authorList>
            <person name="Marcisauskas S."/>
            <person name="Kim Y."/>
            <person name="Blasche S."/>
        </authorList>
    </citation>
    <scope>NUCLEOTIDE SEQUENCE</scope>
    <source>
        <strain evidence="11">Olga-1</strain>
    </source>
</reference>
<comment type="caution">
    <text evidence="11">The sequence shown here is derived from an EMBL/GenBank/DDBJ whole genome shotgun (WGS) entry which is preliminary data.</text>
</comment>
<dbReference type="PANTHER" id="PTHR12709:SF5">
    <property type="entry name" value="DNA-DIRECTED RNA POLYMERASE I SUBUNIT RPA43"/>
    <property type="match status" value="1"/>
</dbReference>
<comment type="similarity">
    <text evidence="2">Belongs to the eukaryotic RPA43 RNA polymerase subunit family.</text>
</comment>
<evidence type="ECO:0000256" key="2">
    <source>
        <dbReference type="ARBA" id="ARBA00005930"/>
    </source>
</evidence>
<sequence>MTSSVVLNKRKFSDDSTSTFSDSKKLKIISNNNKDKEISEHKKFTNLIDENTGLSRCFHRIRAKMYLSLAPCYLENPIEGLRQQHLDPLIMSYNSTVEGIIITYNNVRLSKENLNNNNNTNEFKYVAKISDENPFSFVWALVDFVVWRPCIGDKLEGYTIMQSQSHIGLLINDVFNASIKKFYIPEDWYFVPSQADESNSVDNSTSISNFKSLGHWCDSNEVPIGGKIQFTVRAIHVNGKGLSIEGTLLTPDMERDSKPVMFDNIKENIKKHVKFDGEITTTVTTDTNNEDDENEEEMKEKLPVIEPLKEDVVSPEIIGEDDNDSGNSDDSKNKDDAPKYNDDSSDSESDSKGSDDSDSDSDSKQDSDSD</sequence>
<dbReference type="GO" id="GO:0005736">
    <property type="term" value="C:RNA polymerase I complex"/>
    <property type="evidence" value="ECO:0007669"/>
    <property type="project" value="TreeGrafter"/>
</dbReference>
<dbReference type="FunFam" id="3.30.1490.120:FF:000004">
    <property type="entry name" value="RNA polymerase I subunit Rpa43"/>
    <property type="match status" value="1"/>
</dbReference>
<dbReference type="OrthoDB" id="10250504at2759"/>
<dbReference type="Pfam" id="PF03876">
    <property type="entry name" value="SHS2_Rpb7-N"/>
    <property type="match status" value="1"/>
</dbReference>
<dbReference type="Gene3D" id="3.30.1490.120">
    <property type="entry name" value="RNA polymerase Rpb7-like, N-terminal domain"/>
    <property type="match status" value="1"/>
</dbReference>
<evidence type="ECO:0000259" key="9">
    <source>
        <dbReference type="Pfam" id="PF03876"/>
    </source>
</evidence>
<dbReference type="PANTHER" id="PTHR12709">
    <property type="entry name" value="DNA-DIRECTED RNA POLYMERASE II, III"/>
    <property type="match status" value="1"/>
</dbReference>
<dbReference type="GO" id="GO:0006361">
    <property type="term" value="P:transcription initiation at RNA polymerase I promoter"/>
    <property type="evidence" value="ECO:0007669"/>
    <property type="project" value="UniProtKB-ARBA"/>
</dbReference>
<accession>A0A9P6WLE9</accession>
<feature type="region of interest" description="Disordered" evidence="8">
    <location>
        <begin position="281"/>
        <end position="370"/>
    </location>
</feature>
<dbReference type="InterPro" id="IPR041901">
    <property type="entry name" value="RNAP_I_Rpa43_N"/>
</dbReference>
<feature type="compositionally biased region" description="Acidic residues" evidence="8">
    <location>
        <begin position="288"/>
        <end position="297"/>
    </location>
</feature>
<feature type="compositionally biased region" description="Basic and acidic residues" evidence="8">
    <location>
        <begin position="349"/>
        <end position="370"/>
    </location>
</feature>
<evidence type="ECO:0000256" key="7">
    <source>
        <dbReference type="RuleBase" id="RU369086"/>
    </source>
</evidence>
<keyword evidence="5 7" id="KW-0804">Transcription</keyword>
<keyword evidence="3 7" id="KW-0240">DNA-directed RNA polymerase</keyword>